<dbReference type="Proteomes" id="UP000691718">
    <property type="component" value="Unassembled WGS sequence"/>
</dbReference>
<comment type="caution">
    <text evidence="3">The sequence shown here is derived from an EMBL/GenBank/DDBJ whole genome shotgun (WGS) entry which is preliminary data.</text>
</comment>
<keyword evidence="4" id="KW-1185">Reference proteome</keyword>
<dbReference type="EMBL" id="CAJQZP010001427">
    <property type="protein sequence ID" value="CAG5045142.1"/>
    <property type="molecule type" value="Genomic_DNA"/>
</dbReference>
<name>A0A8S3Y1U8_PARAO</name>
<reference evidence="3" key="1">
    <citation type="submission" date="2021-04" db="EMBL/GenBank/DDBJ databases">
        <authorList>
            <person name="Tunstrom K."/>
        </authorList>
    </citation>
    <scope>NUCLEOTIDE SEQUENCE</scope>
</reference>
<evidence type="ECO:0000313" key="3">
    <source>
        <dbReference type="EMBL" id="CAG5045142.1"/>
    </source>
</evidence>
<feature type="compositionally biased region" description="Basic and acidic residues" evidence="2">
    <location>
        <begin position="228"/>
        <end position="247"/>
    </location>
</feature>
<keyword evidence="1" id="KW-0175">Coiled coil</keyword>
<evidence type="ECO:0000256" key="2">
    <source>
        <dbReference type="SAM" id="MobiDB-lite"/>
    </source>
</evidence>
<dbReference type="AlphaFoldDB" id="A0A8S3Y1U8"/>
<organism evidence="3 4">
    <name type="scientific">Parnassius apollo</name>
    <name type="common">Apollo butterfly</name>
    <name type="synonym">Papilio apollo</name>
    <dbReference type="NCBI Taxonomy" id="110799"/>
    <lineage>
        <taxon>Eukaryota</taxon>
        <taxon>Metazoa</taxon>
        <taxon>Ecdysozoa</taxon>
        <taxon>Arthropoda</taxon>
        <taxon>Hexapoda</taxon>
        <taxon>Insecta</taxon>
        <taxon>Pterygota</taxon>
        <taxon>Neoptera</taxon>
        <taxon>Endopterygota</taxon>
        <taxon>Lepidoptera</taxon>
        <taxon>Glossata</taxon>
        <taxon>Ditrysia</taxon>
        <taxon>Papilionoidea</taxon>
        <taxon>Papilionidae</taxon>
        <taxon>Parnassiinae</taxon>
        <taxon>Parnassini</taxon>
        <taxon>Parnassius</taxon>
        <taxon>Parnassius</taxon>
    </lineage>
</organism>
<protein>
    <submittedName>
        <fullName evidence="3">(apollo) hypothetical protein</fullName>
    </submittedName>
</protein>
<evidence type="ECO:0000313" key="4">
    <source>
        <dbReference type="Proteomes" id="UP000691718"/>
    </source>
</evidence>
<sequence length="287" mass="33065">MRRYNSENDVACLEGSITNDSVIMYGDSLRSLPDVSIHNSSRMIELEMQIEQLKQTLQAANTEVDNLILQNNDLQRELENCQMVIKSLRAIQTLGPEKIRGMSPKPASSLNKTQHFNKIQKNAVTQTDDNPSSQNIKIKRNKRIKLLLKPKIKYATKNLLKKIKIQNKRVRKLQKELKNLKIEKNRIQHKLLELETLTKLKISTKVQKKQEIIHKQENYSSKLQGKGNKIETSERDRAQSGKRKENTKTLTRIEMFSDRIGSGLAIKLMQQLENTKITNYCQTGGKS</sequence>
<evidence type="ECO:0000256" key="1">
    <source>
        <dbReference type="SAM" id="Coils"/>
    </source>
</evidence>
<feature type="region of interest" description="Disordered" evidence="2">
    <location>
        <begin position="217"/>
        <end position="248"/>
    </location>
</feature>
<proteinExistence type="predicted"/>
<accession>A0A8S3Y1U8</accession>
<gene>
    <name evidence="3" type="ORF">PAPOLLO_LOCUS23186</name>
</gene>
<feature type="coiled-coil region" evidence="1">
    <location>
        <begin position="43"/>
        <end position="91"/>
    </location>
</feature>
<feature type="coiled-coil region" evidence="1">
    <location>
        <begin position="156"/>
        <end position="197"/>
    </location>
</feature>